<comment type="caution">
    <text evidence="4">The sequence shown here is derived from an EMBL/GenBank/DDBJ whole genome shotgun (WGS) entry which is preliminary data.</text>
</comment>
<evidence type="ECO:0000259" key="3">
    <source>
        <dbReference type="Pfam" id="PF16991"/>
    </source>
</evidence>
<feature type="compositionally biased region" description="Polar residues" evidence="2">
    <location>
        <begin position="595"/>
        <end position="605"/>
    </location>
</feature>
<feature type="region of interest" description="Disordered" evidence="2">
    <location>
        <begin position="1"/>
        <end position="23"/>
    </location>
</feature>
<keyword evidence="5" id="KW-1185">Reference proteome</keyword>
<keyword evidence="1" id="KW-0175">Coiled coil</keyword>
<feature type="region of interest" description="Disordered" evidence="2">
    <location>
        <begin position="895"/>
        <end position="917"/>
    </location>
</feature>
<feature type="compositionally biased region" description="Polar residues" evidence="2">
    <location>
        <begin position="748"/>
        <end position="775"/>
    </location>
</feature>
<name>A0AAN7ZRT8_9SACH</name>
<sequence length="1538" mass="174140">MCDPLSIPNTKTNILDNKRNGSFKTPEKVLNTMKLSRSSTNGSPTIIPLMKMTDPHLRRSMTSYNYTPSKNFEINNKLSSASSPYETNQKRSSSLLSVQSPAISPSFLFSPSNNNSYGSNESSKRRKTDNSNNNNNHSDSYTITISDPVYPQPKLSNKELLTMLKSNSFLKKRSKGYHDASLCKITPAKNDRNTQIEEKIMPPGTNTITTATTTIINNNNSQKHNSEKNQTDDNKNTVTENKMSSTGDNSNSYIDRPLDINLILPFKYNHRTEDENNIRTPNKNISSKELSITYLSKETPTSPKNLNTLPIPIKIPILSKNGKATPHRLTKTPTALSPNFLLSNSKNKLTVKVNTLNKSVTKEQSKLSERNPLNGTFNGSQNDEILNSRIFKTTPTKTYEKKTNCTKQETFQYPSNNANVLNSTLKQSESTEDKNNNTDLLSQVYITHPLEKELEATPSVRSIKDNTRDDNNISLTEKQKGIDNSTITNDNSSKYTLHTTSQKISTVKLTPQKGVNIFAETQNIAKNAKITTPHNKNTPVSSINDINDKISSQLVMDGQNTPFGNHIHNKNIDKGKIDMQNSQLKSTEVTKNDKNQSSNLKNQNLGERDAVNGKANTNIFHLDNNFSPLSNKSLPSISKSGSHYSTMHNNLNKAENEEIKGSMIKTAFSDDLLYVHSDFFPTEDICLLLQNKSDGIEKEEILKNKMTLKRKCALSDGLTDDKKNKIMKVTSTNFQKKSPRLKRIADLKSQNNLSNSGKNESTTLRENSQNINSSKDTSESKWKQFSNHPSVTSVMAPPPSLNALPDIHHTSKKAYNTLTNLDDPINVCDMHISSNSAISSTRRLFYGDRRGVKRLTSNLKASVVNITPEMKVKSFDELSITPITNSMKMEAIYISDPDSDNKDKDNPKVGDKTSIDDGSDVEIFDNKHNSTQISEEAVFPSFLHNVDPHIERKKFEYGFTTLAYNKLKDKTRIPKDTITDLICNGITKYTPLNKSDIVSVSNDICSSSNFRFSHTIFYQQLHKRDRIHYTSIDSYINTSRLTGKYAILPAISETKTIENEHNLSPENNKTDFDENETWDKSLKEVNIQRENSCVTELDKDIVVPLSNIKQTSIHEEKIIADSKPEDYRTNIQNLSSSISNHTKSSRDIWRKVWLTNLEGCSVYFRNDNFFDNKTEKVKYVFIELFKCVPNVLLNSTVDLIILGKKESSSDSDQSTVLLEKYRFIMNKLAPGKKIRIWTYEKTIKFIQDMGINMKTIAANDSTVPLELNATKSNYKKINNNIDISLENNDKSIKHTTQNESTNITQKQQNTMQTIDNKAEFSKNNLNTSDFVSFNEGNLTDTIHKSFDAPFDLIETNIQYSSNQNIETINAEQEKEKQKLLNKKEDTLFNPATKEEMLSKLFNESDKQLEWLQPQDTDLLSTLESGQKEFDNLQSSFINHSVFNIVNLMVNSLDKAADIIDKKSQELQTANKTIQALCSQILQQQYELASLHAVVETQKKHLTEEEKKRKELTVKWMQAIVKNQTLELSKGKERENSIR</sequence>
<dbReference type="Gene3D" id="6.10.140.1820">
    <property type="match status" value="1"/>
</dbReference>
<dbReference type="InterPro" id="IPR031556">
    <property type="entry name" value="SIR4_SID"/>
</dbReference>
<feature type="region of interest" description="Disordered" evidence="2">
    <location>
        <begin position="746"/>
        <end position="805"/>
    </location>
</feature>
<dbReference type="EMBL" id="JAWIZZ010000053">
    <property type="protein sequence ID" value="KAK5778589.1"/>
    <property type="molecule type" value="Genomic_DNA"/>
</dbReference>
<feature type="compositionally biased region" description="Low complexity" evidence="2">
    <location>
        <begin position="130"/>
        <end position="140"/>
    </location>
</feature>
<evidence type="ECO:0000256" key="1">
    <source>
        <dbReference type="SAM" id="Coils"/>
    </source>
</evidence>
<evidence type="ECO:0000256" key="2">
    <source>
        <dbReference type="SAM" id="MobiDB-lite"/>
    </source>
</evidence>
<reference evidence="5" key="1">
    <citation type="submission" date="2023-07" db="EMBL/GenBank/DDBJ databases">
        <title>A draft genome of Kazachstania heterogenica Y-27499.</title>
        <authorList>
            <person name="Donic C."/>
            <person name="Kralova J.S."/>
            <person name="Fidel L."/>
            <person name="Ben-Dor S."/>
            <person name="Jung S."/>
        </authorList>
    </citation>
    <scope>NUCLEOTIDE SEQUENCE [LARGE SCALE GENOMIC DNA]</scope>
    <source>
        <strain evidence="5">Y27499</strain>
    </source>
</reference>
<feature type="coiled-coil region" evidence="1">
    <location>
        <begin position="1452"/>
        <end position="1514"/>
    </location>
</feature>
<feature type="region of interest" description="Disordered" evidence="2">
    <location>
        <begin position="362"/>
        <end position="381"/>
    </location>
</feature>
<proteinExistence type="predicted"/>
<evidence type="ECO:0000313" key="5">
    <source>
        <dbReference type="Proteomes" id="UP001306508"/>
    </source>
</evidence>
<evidence type="ECO:0000313" key="4">
    <source>
        <dbReference type="EMBL" id="KAK5778589.1"/>
    </source>
</evidence>
<feature type="domain" description="Sir4 SID" evidence="3">
    <location>
        <begin position="888"/>
        <end position="1037"/>
    </location>
</feature>
<feature type="region of interest" description="Disordered" evidence="2">
    <location>
        <begin position="217"/>
        <end position="252"/>
    </location>
</feature>
<dbReference type="Proteomes" id="UP001306508">
    <property type="component" value="Unassembled WGS sequence"/>
</dbReference>
<feature type="compositionally biased region" description="Basic and acidic residues" evidence="2">
    <location>
        <begin position="899"/>
        <end position="915"/>
    </location>
</feature>
<feature type="compositionally biased region" description="Low complexity" evidence="2">
    <location>
        <begin position="107"/>
        <end position="121"/>
    </location>
</feature>
<feature type="compositionally biased region" description="Polar residues" evidence="2">
    <location>
        <begin position="7"/>
        <end position="23"/>
    </location>
</feature>
<feature type="compositionally biased region" description="Polar residues" evidence="2">
    <location>
        <begin position="236"/>
        <end position="252"/>
    </location>
</feature>
<dbReference type="Gene3D" id="1.20.5.730">
    <property type="entry name" value="Single helix bin"/>
    <property type="match status" value="1"/>
</dbReference>
<feature type="compositionally biased region" description="Basic and acidic residues" evidence="2">
    <location>
        <begin position="224"/>
        <end position="235"/>
    </location>
</feature>
<dbReference type="Pfam" id="PF16991">
    <property type="entry name" value="SIR4_SID"/>
    <property type="match status" value="1"/>
</dbReference>
<feature type="compositionally biased region" description="Polar residues" evidence="2">
    <location>
        <begin position="783"/>
        <end position="793"/>
    </location>
</feature>
<gene>
    <name evidence="4" type="ORF">RI543_004257</name>
</gene>
<feature type="compositionally biased region" description="Polar residues" evidence="2">
    <location>
        <begin position="371"/>
        <end position="381"/>
    </location>
</feature>
<accession>A0AAN7ZRT8</accession>
<feature type="region of interest" description="Disordered" evidence="2">
    <location>
        <begin position="587"/>
        <end position="610"/>
    </location>
</feature>
<protein>
    <recommendedName>
        <fullName evidence="3">Sir4 SID domain-containing protein</fullName>
    </recommendedName>
</protein>
<feature type="region of interest" description="Disordered" evidence="2">
    <location>
        <begin position="107"/>
        <end position="151"/>
    </location>
</feature>
<organism evidence="4 5">
    <name type="scientific">Arxiozyma heterogenica</name>
    <dbReference type="NCBI Taxonomy" id="278026"/>
    <lineage>
        <taxon>Eukaryota</taxon>
        <taxon>Fungi</taxon>
        <taxon>Dikarya</taxon>
        <taxon>Ascomycota</taxon>
        <taxon>Saccharomycotina</taxon>
        <taxon>Saccharomycetes</taxon>
        <taxon>Saccharomycetales</taxon>
        <taxon>Saccharomycetaceae</taxon>
        <taxon>Arxiozyma</taxon>
    </lineage>
</organism>